<keyword evidence="2" id="KW-1185">Reference proteome</keyword>
<protein>
    <submittedName>
        <fullName evidence="1">Uncharacterized protein</fullName>
    </submittedName>
</protein>
<comment type="caution">
    <text evidence="1">The sequence shown here is derived from an EMBL/GenBank/DDBJ whole genome shotgun (WGS) entry which is preliminary data.</text>
</comment>
<proteinExistence type="predicted"/>
<sequence>MLWREPTNHIDDCQFCIVKTLGFNQKDKSKIQYPSIPPVISPVPHSDEFPIPILKTPEPEPLITYCYQSLPDPDPEISVDMESPDETRDVDFIPSKPLQTFSQEKLNDLVRDLTLSKAASNILGSRLYQKNLFSSFTKISYYRDREQQFLPYFTQSEYCVYCCEIEGLLKELGRTLYDSNDWRLFIDSSKRSFKVALLHNYNKFGSLPLAHSVILTGKYKNVNFVLQLISYDKQ</sequence>
<dbReference type="Proteomes" id="UP001165289">
    <property type="component" value="Unassembled WGS sequence"/>
</dbReference>
<name>A0AAV7JMJ4_9METZ</name>
<dbReference type="EMBL" id="JAKMXF010000315">
    <property type="protein sequence ID" value="KAI6650024.1"/>
    <property type="molecule type" value="Genomic_DNA"/>
</dbReference>
<dbReference type="AlphaFoldDB" id="A0AAV7JMJ4"/>
<evidence type="ECO:0000313" key="2">
    <source>
        <dbReference type="Proteomes" id="UP001165289"/>
    </source>
</evidence>
<evidence type="ECO:0000313" key="1">
    <source>
        <dbReference type="EMBL" id="KAI6650024.1"/>
    </source>
</evidence>
<gene>
    <name evidence="1" type="ORF">LOD99_6239</name>
</gene>
<reference evidence="1 2" key="1">
    <citation type="journal article" date="2023" name="BMC Biol.">
        <title>The compact genome of the sponge Oopsacas minuta (Hexactinellida) is lacking key metazoan core genes.</title>
        <authorList>
            <person name="Santini S."/>
            <person name="Schenkelaars Q."/>
            <person name="Jourda C."/>
            <person name="Duchesne M."/>
            <person name="Belahbib H."/>
            <person name="Rocher C."/>
            <person name="Selva M."/>
            <person name="Riesgo A."/>
            <person name="Vervoort M."/>
            <person name="Leys S.P."/>
            <person name="Kodjabachian L."/>
            <person name="Le Bivic A."/>
            <person name="Borchiellini C."/>
            <person name="Claverie J.M."/>
            <person name="Renard E."/>
        </authorList>
    </citation>
    <scope>NUCLEOTIDE SEQUENCE [LARGE SCALE GENOMIC DNA]</scope>
    <source>
        <strain evidence="1">SPO-2</strain>
    </source>
</reference>
<dbReference type="PANTHER" id="PTHR46114">
    <property type="entry name" value="APPLE DOMAIN-CONTAINING PROTEIN"/>
    <property type="match status" value="1"/>
</dbReference>
<accession>A0AAV7JMJ4</accession>
<organism evidence="1 2">
    <name type="scientific">Oopsacas minuta</name>
    <dbReference type="NCBI Taxonomy" id="111878"/>
    <lineage>
        <taxon>Eukaryota</taxon>
        <taxon>Metazoa</taxon>
        <taxon>Porifera</taxon>
        <taxon>Hexactinellida</taxon>
        <taxon>Hexasterophora</taxon>
        <taxon>Lyssacinosida</taxon>
        <taxon>Leucopsacidae</taxon>
        <taxon>Oopsacas</taxon>
    </lineage>
</organism>
<dbReference type="PANTHER" id="PTHR46114:SF2">
    <property type="entry name" value="CULLIN N-TERMINAL DOMAIN-CONTAINING PROTEIN"/>
    <property type="match status" value="1"/>
</dbReference>